<evidence type="ECO:0000256" key="5">
    <source>
        <dbReference type="SAM" id="Phobius"/>
    </source>
</evidence>
<name>A0AAQ3SQU2_PASNO</name>
<feature type="domain" description="GRF-type" evidence="6">
    <location>
        <begin position="23"/>
        <end position="68"/>
    </location>
</feature>
<keyword evidence="5" id="KW-1133">Transmembrane helix</keyword>
<feature type="transmembrane region" description="Helical" evidence="5">
    <location>
        <begin position="123"/>
        <end position="144"/>
    </location>
</feature>
<accession>A0AAQ3SQU2</accession>
<evidence type="ECO:0000256" key="4">
    <source>
        <dbReference type="PROSITE-ProRule" id="PRU01343"/>
    </source>
</evidence>
<reference evidence="7 8" key="1">
    <citation type="submission" date="2024-02" db="EMBL/GenBank/DDBJ databases">
        <title>High-quality chromosome-scale genome assembly of Pensacola bahiagrass (Paspalum notatum Flugge var. saurae).</title>
        <authorList>
            <person name="Vega J.M."/>
            <person name="Podio M."/>
            <person name="Orjuela J."/>
            <person name="Siena L.A."/>
            <person name="Pessino S.C."/>
            <person name="Combes M.C."/>
            <person name="Mariac C."/>
            <person name="Albertini E."/>
            <person name="Pupilli F."/>
            <person name="Ortiz J.P.A."/>
            <person name="Leblanc O."/>
        </authorList>
    </citation>
    <scope>NUCLEOTIDE SEQUENCE [LARGE SCALE GENOMIC DNA]</scope>
    <source>
        <strain evidence="7">R1</strain>
        <tissue evidence="7">Leaf</tissue>
    </source>
</reference>
<sequence length="145" mass="16653">MDGISLASSLARRQDVVLPLVLCNRCKCRTVIALRAGTPKNEGRFFYICPTYQRDGSGCDFWYWEEKYEDFFIKKKLVPPNYRRVFSVKQERHVQRDVAHAEASDLKGDDDRLMEKMDLVLGLVREIVVVLKVLVGVAVCTLLVN</sequence>
<feature type="non-terminal residue" evidence="7">
    <location>
        <position position="145"/>
    </location>
</feature>
<dbReference type="EMBL" id="CP144746">
    <property type="protein sequence ID" value="WVZ59148.1"/>
    <property type="molecule type" value="Genomic_DNA"/>
</dbReference>
<dbReference type="PANTHER" id="PTHR33680">
    <property type="entry name" value="OS07G0190500 PROTEIN"/>
    <property type="match status" value="1"/>
</dbReference>
<evidence type="ECO:0000256" key="1">
    <source>
        <dbReference type="ARBA" id="ARBA00022723"/>
    </source>
</evidence>
<dbReference type="AlphaFoldDB" id="A0AAQ3SQU2"/>
<proteinExistence type="predicted"/>
<evidence type="ECO:0000256" key="3">
    <source>
        <dbReference type="ARBA" id="ARBA00022833"/>
    </source>
</evidence>
<dbReference type="Proteomes" id="UP001341281">
    <property type="component" value="Chromosome 02"/>
</dbReference>
<dbReference type="PROSITE" id="PS51999">
    <property type="entry name" value="ZF_GRF"/>
    <property type="match status" value="1"/>
</dbReference>
<keyword evidence="5" id="KW-0812">Transmembrane</keyword>
<evidence type="ECO:0000256" key="2">
    <source>
        <dbReference type="ARBA" id="ARBA00022771"/>
    </source>
</evidence>
<dbReference type="InterPro" id="IPR010666">
    <property type="entry name" value="Znf_GRF"/>
</dbReference>
<keyword evidence="8" id="KW-1185">Reference proteome</keyword>
<protein>
    <recommendedName>
        <fullName evidence="6">GRF-type domain-containing protein</fullName>
    </recommendedName>
</protein>
<dbReference type="GO" id="GO:0008270">
    <property type="term" value="F:zinc ion binding"/>
    <property type="evidence" value="ECO:0007669"/>
    <property type="project" value="UniProtKB-KW"/>
</dbReference>
<dbReference type="PANTHER" id="PTHR33680:SF1">
    <property type="entry name" value="OS05G0489500 PROTEIN"/>
    <property type="match status" value="1"/>
</dbReference>
<evidence type="ECO:0000259" key="6">
    <source>
        <dbReference type="PROSITE" id="PS51999"/>
    </source>
</evidence>
<keyword evidence="2 4" id="KW-0863">Zinc-finger</keyword>
<gene>
    <name evidence="7" type="ORF">U9M48_009340</name>
</gene>
<keyword evidence="5" id="KW-0472">Membrane</keyword>
<evidence type="ECO:0000313" key="7">
    <source>
        <dbReference type="EMBL" id="WVZ59148.1"/>
    </source>
</evidence>
<evidence type="ECO:0000313" key="8">
    <source>
        <dbReference type="Proteomes" id="UP001341281"/>
    </source>
</evidence>
<keyword evidence="3" id="KW-0862">Zinc</keyword>
<keyword evidence="1" id="KW-0479">Metal-binding</keyword>
<organism evidence="7 8">
    <name type="scientific">Paspalum notatum var. saurae</name>
    <dbReference type="NCBI Taxonomy" id="547442"/>
    <lineage>
        <taxon>Eukaryota</taxon>
        <taxon>Viridiplantae</taxon>
        <taxon>Streptophyta</taxon>
        <taxon>Embryophyta</taxon>
        <taxon>Tracheophyta</taxon>
        <taxon>Spermatophyta</taxon>
        <taxon>Magnoliopsida</taxon>
        <taxon>Liliopsida</taxon>
        <taxon>Poales</taxon>
        <taxon>Poaceae</taxon>
        <taxon>PACMAD clade</taxon>
        <taxon>Panicoideae</taxon>
        <taxon>Andropogonodae</taxon>
        <taxon>Paspaleae</taxon>
        <taxon>Paspalinae</taxon>
        <taxon>Paspalum</taxon>
    </lineage>
</organism>
<dbReference type="Pfam" id="PF06839">
    <property type="entry name" value="Zn_ribbon_GRF"/>
    <property type="match status" value="1"/>
</dbReference>